<dbReference type="AlphaFoldDB" id="A0A095A311"/>
<reference evidence="1" key="1">
    <citation type="journal article" date="2012" name="Nat. Genet.">
        <title>Whole-genome sequence of Schistosoma haematobium.</title>
        <authorList>
            <person name="Young N.D."/>
            <person name="Jex A.R."/>
            <person name="Li B."/>
            <person name="Liu S."/>
            <person name="Yang L."/>
            <person name="Xiong Z."/>
            <person name="Li Y."/>
            <person name="Cantacessi C."/>
            <person name="Hall R.S."/>
            <person name="Xu X."/>
            <person name="Chen F."/>
            <person name="Wu X."/>
            <person name="Zerlotini A."/>
            <person name="Oliveira G."/>
            <person name="Hofmann A."/>
            <person name="Zhang G."/>
            <person name="Fang X."/>
            <person name="Kang Y."/>
            <person name="Campbell B.E."/>
            <person name="Loukas A."/>
            <person name="Ranganathan S."/>
            <person name="Rollinson D."/>
            <person name="Rinaldi G."/>
            <person name="Brindley P.J."/>
            <person name="Yang H."/>
            <person name="Wang J."/>
            <person name="Wang J."/>
            <person name="Gasser R.B."/>
        </authorList>
    </citation>
    <scope>NUCLEOTIDE SEQUENCE [LARGE SCALE GENOMIC DNA]</scope>
</reference>
<dbReference type="EMBL" id="KL251764">
    <property type="protein sequence ID" value="KGB41202.1"/>
    <property type="molecule type" value="Genomic_DNA"/>
</dbReference>
<evidence type="ECO:0000313" key="1">
    <source>
        <dbReference type="EMBL" id="KGB41202.1"/>
    </source>
</evidence>
<gene>
    <name evidence="1" type="ORF">MS3_09707</name>
</gene>
<protein>
    <submittedName>
        <fullName evidence="1">Uncharacterized protein</fullName>
    </submittedName>
</protein>
<name>A0A095A311_SCHHA</name>
<proteinExistence type="predicted"/>
<sequence length="104" mass="11689">MHKLYPWFILISAALSVIFLGGKRRAFGIFIAKLHSEYNSTTLVELNWIGDSYSALGYLTTSITTSIILYTNKKYGITQFFGAFFILLACITSSFVLLIYIIGD</sequence>
<organism evidence="1">
    <name type="scientific">Schistosoma haematobium</name>
    <name type="common">Blood fluke</name>
    <dbReference type="NCBI Taxonomy" id="6185"/>
    <lineage>
        <taxon>Eukaryota</taxon>
        <taxon>Metazoa</taxon>
        <taxon>Spiralia</taxon>
        <taxon>Lophotrochozoa</taxon>
        <taxon>Platyhelminthes</taxon>
        <taxon>Trematoda</taxon>
        <taxon>Digenea</taxon>
        <taxon>Strigeidida</taxon>
        <taxon>Schistosomatoidea</taxon>
        <taxon>Schistosomatidae</taxon>
        <taxon>Schistosoma</taxon>
    </lineage>
</organism>
<accession>A0A095A311</accession>